<dbReference type="PATRIC" id="fig|446692.3.peg.4064"/>
<keyword evidence="2" id="KW-1185">Reference proteome</keyword>
<sequence length="66" mass="7792">MRLLIRPIPLFPATLFSILRVTQGLFVCLMILIRRYRFGAGDGNRFYYYSFADKRKKLATIQYARA</sequence>
<accession>A0A0U5BET3</accession>
<organism evidence="1 2">
    <name type="scientific">Acetobacter senegalensis</name>
    <dbReference type="NCBI Taxonomy" id="446692"/>
    <lineage>
        <taxon>Bacteria</taxon>
        <taxon>Pseudomonadati</taxon>
        <taxon>Pseudomonadota</taxon>
        <taxon>Alphaproteobacteria</taxon>
        <taxon>Acetobacterales</taxon>
        <taxon>Acetobacteraceae</taxon>
        <taxon>Acetobacter</taxon>
    </lineage>
</organism>
<reference evidence="2" key="1">
    <citation type="submission" date="2014-09" db="EMBL/GenBank/DDBJ databases">
        <authorList>
            <person name="Illeghems K.G."/>
        </authorList>
    </citation>
    <scope>NUCLEOTIDE SEQUENCE [LARGE SCALE GENOMIC DNA]</scope>
    <source>
        <strain evidence="2">108B</strain>
        <plasmid evidence="2">1P</plasmid>
    </source>
</reference>
<dbReference type="Proteomes" id="UP000056109">
    <property type="component" value="Plasmid 1P"/>
</dbReference>
<evidence type="ECO:0000313" key="2">
    <source>
        <dbReference type="Proteomes" id="UP000056109"/>
    </source>
</evidence>
<proteinExistence type="predicted"/>
<dbReference type="KEGG" id="asz:ASN_1P4"/>
<geneLocation type="plasmid" evidence="2">
    <name>1P</name>
</geneLocation>
<name>A0A0U5BET3_9PROT</name>
<protein>
    <submittedName>
        <fullName evidence="1">Uncharacterized protein</fullName>
    </submittedName>
</protein>
<dbReference type="AlphaFoldDB" id="A0A0U5BET3"/>
<evidence type="ECO:0000313" key="1">
    <source>
        <dbReference type="EMBL" id="CEF43043.1"/>
    </source>
</evidence>
<dbReference type="EMBL" id="LN606601">
    <property type="protein sequence ID" value="CEF43043.1"/>
    <property type="molecule type" value="Genomic_DNA"/>
</dbReference>
<gene>
    <name evidence="1" type="ORF">ASN_1P4</name>
</gene>